<protein>
    <recommendedName>
        <fullName evidence="3">Lipoprotein</fullName>
    </recommendedName>
</protein>
<gene>
    <name evidence="1" type="ORF">AUJ30_02400</name>
</gene>
<comment type="caution">
    <text evidence="1">The sequence shown here is derived from an EMBL/GenBank/DDBJ whole genome shotgun (WGS) entry which is preliminary data.</text>
</comment>
<dbReference type="AlphaFoldDB" id="A0A1J4XRP0"/>
<evidence type="ECO:0008006" key="3">
    <source>
        <dbReference type="Google" id="ProtNLM"/>
    </source>
</evidence>
<dbReference type="PROSITE" id="PS51257">
    <property type="entry name" value="PROKAR_LIPOPROTEIN"/>
    <property type="match status" value="1"/>
</dbReference>
<organism evidence="1 2">
    <name type="scientific">Candidatus Wolfebacteria bacterium CG1_02_39_135</name>
    <dbReference type="NCBI Taxonomy" id="1805425"/>
    <lineage>
        <taxon>Bacteria</taxon>
        <taxon>Candidatus Wolfeibacteriota</taxon>
    </lineage>
</organism>
<evidence type="ECO:0000313" key="1">
    <source>
        <dbReference type="EMBL" id="OIO64474.1"/>
    </source>
</evidence>
<accession>A0A1J4XRP0</accession>
<evidence type="ECO:0000313" key="2">
    <source>
        <dbReference type="Proteomes" id="UP000182693"/>
    </source>
</evidence>
<dbReference type="EMBL" id="MNWX01000046">
    <property type="protein sequence ID" value="OIO64474.1"/>
    <property type="molecule type" value="Genomic_DNA"/>
</dbReference>
<dbReference type="Proteomes" id="UP000182693">
    <property type="component" value="Unassembled WGS sequence"/>
</dbReference>
<reference evidence="1 2" key="1">
    <citation type="journal article" date="2016" name="Environ. Microbiol.">
        <title>Genomic resolution of a cold subsurface aquifer community provides metabolic insights for novel microbes adapted to high CO concentrations.</title>
        <authorList>
            <person name="Probst A.J."/>
            <person name="Castelle C.J."/>
            <person name="Singh A."/>
            <person name="Brown C.T."/>
            <person name="Anantharaman K."/>
            <person name="Sharon I."/>
            <person name="Hug L.A."/>
            <person name="Burstein D."/>
            <person name="Emerson J.B."/>
            <person name="Thomas B.C."/>
            <person name="Banfield J.F."/>
        </authorList>
    </citation>
    <scope>NUCLEOTIDE SEQUENCE [LARGE SCALE GENOMIC DNA]</scope>
    <source>
        <strain evidence="1">CG1_02_39_135</strain>
    </source>
</reference>
<proteinExistence type="predicted"/>
<dbReference type="STRING" id="1805425.AUJ30_02400"/>
<name>A0A1J4XRP0_9BACT</name>
<sequence length="188" mass="21630">MKKLLVISHWLLVIGLLVGCAHVQMDPAGPRNEREAFPLRNQDPRWGVIVNEGTAHLNIFIYDEAGRLVEQSYLSGVNRFFTINGQTVPRYWIRQLEIGSYLVEVYPFYYQTDIANFIVGAPIRYRVDLPKQETWISVSRSPTAYYDWGYYGIGGTYRHWGWILRLNGGYVPETAHGLPGVKFNFLGN</sequence>